<dbReference type="EMBL" id="MU273452">
    <property type="protein sequence ID" value="KAH9530377.1"/>
    <property type="molecule type" value="Genomic_DNA"/>
</dbReference>
<protein>
    <submittedName>
        <fullName evidence="1">Uncharacterized protein</fullName>
    </submittedName>
</protein>
<proteinExistence type="predicted"/>
<reference evidence="2" key="1">
    <citation type="journal article" date="2022" name="New Phytol.">
        <title>Phylogenomic structure and speciation in an emerging model: the Sphagnum magellanicum complex (Bryophyta).</title>
        <authorList>
            <person name="Shaw A.J."/>
            <person name="Piatkowski B."/>
            <person name="Duffy A.M."/>
            <person name="Aguero B."/>
            <person name="Imwattana K."/>
            <person name="Nieto-Lugilde M."/>
            <person name="Healey A."/>
            <person name="Weston D.J."/>
            <person name="Patel M.N."/>
            <person name="Schmutz J."/>
            <person name="Grimwood J."/>
            <person name="Yavitt J.B."/>
            <person name="Hassel K."/>
            <person name="Stenoien H.K."/>
            <person name="Flatberg K.I."/>
            <person name="Bickford C.P."/>
            <person name="Hicks K.A."/>
        </authorList>
    </citation>
    <scope>NUCLEOTIDE SEQUENCE [LARGE SCALE GENOMIC DNA]</scope>
</reference>
<evidence type="ECO:0000313" key="2">
    <source>
        <dbReference type="Proteomes" id="UP000828922"/>
    </source>
</evidence>
<evidence type="ECO:0000313" key="1">
    <source>
        <dbReference type="EMBL" id="KAH9530377.1"/>
    </source>
</evidence>
<dbReference type="Proteomes" id="UP000828922">
    <property type="component" value="Unassembled WGS sequence"/>
</dbReference>
<comment type="caution">
    <text evidence="1">The sequence shown here is derived from an EMBL/GenBank/DDBJ whole genome shotgun (WGS) entry which is preliminary data.</text>
</comment>
<organism evidence="1 2">
    <name type="scientific">Sphagnum magellanicum</name>
    <dbReference type="NCBI Taxonomy" id="128215"/>
    <lineage>
        <taxon>Eukaryota</taxon>
        <taxon>Viridiplantae</taxon>
        <taxon>Streptophyta</taxon>
        <taxon>Embryophyta</taxon>
        <taxon>Bryophyta</taxon>
        <taxon>Sphagnophytina</taxon>
        <taxon>Sphagnopsida</taxon>
        <taxon>Sphagnales</taxon>
        <taxon>Sphagnaceae</taxon>
        <taxon>Sphagnum</taxon>
    </lineage>
</organism>
<accession>A0AAD4QID9</accession>
<keyword evidence="2" id="KW-1185">Reference proteome</keyword>
<name>A0AAD4QID9_9BRYO</name>
<sequence length="109" mass="12105">MCCVVDRIQLVKLCMDNRKSCQPVYSAPKLCRNEEVQSCLANSLGCQPQMTCHGLVIIGCRFVFEDCKSLTQRCKSSAKLFLPLASCWSLLTCSCRNHAQSWGGATNHT</sequence>
<gene>
    <name evidence="1" type="ORF">CY35_U001900</name>
</gene>
<dbReference type="AlphaFoldDB" id="A0AAD4QID9"/>